<dbReference type="Proteomes" id="UP001152888">
    <property type="component" value="Unassembled WGS sequence"/>
</dbReference>
<organism evidence="2 3">
    <name type="scientific">Acanthoscelides obtectus</name>
    <name type="common">Bean weevil</name>
    <name type="synonym">Bruchus obtectus</name>
    <dbReference type="NCBI Taxonomy" id="200917"/>
    <lineage>
        <taxon>Eukaryota</taxon>
        <taxon>Metazoa</taxon>
        <taxon>Ecdysozoa</taxon>
        <taxon>Arthropoda</taxon>
        <taxon>Hexapoda</taxon>
        <taxon>Insecta</taxon>
        <taxon>Pterygota</taxon>
        <taxon>Neoptera</taxon>
        <taxon>Endopterygota</taxon>
        <taxon>Coleoptera</taxon>
        <taxon>Polyphaga</taxon>
        <taxon>Cucujiformia</taxon>
        <taxon>Chrysomeloidea</taxon>
        <taxon>Chrysomelidae</taxon>
        <taxon>Bruchinae</taxon>
        <taxon>Bruchini</taxon>
        <taxon>Acanthoscelides</taxon>
    </lineage>
</organism>
<evidence type="ECO:0000313" key="3">
    <source>
        <dbReference type="Proteomes" id="UP001152888"/>
    </source>
</evidence>
<protein>
    <submittedName>
        <fullName evidence="2">Uncharacterized protein</fullName>
    </submittedName>
</protein>
<keyword evidence="3" id="KW-1185">Reference proteome</keyword>
<keyword evidence="1" id="KW-0472">Membrane</keyword>
<proteinExistence type="predicted"/>
<gene>
    <name evidence="2" type="ORF">ACAOBT_LOCUS10623</name>
</gene>
<sequence>RPDALKSVASGAPRAVQTPTPKFINNHRPSHLINTCVVPCTDSCELQLYLSEMMSTTSLSSVVLLVLTAAMSLVAAYKVQHDSNRLFDEEKRASSLDRSSLVPPLLSSAVDSPDYQLGVRYDEYPVS</sequence>
<feature type="non-terminal residue" evidence="2">
    <location>
        <position position="127"/>
    </location>
</feature>
<dbReference type="EMBL" id="CAKOFQ010006811">
    <property type="protein sequence ID" value="CAH1973559.1"/>
    <property type="molecule type" value="Genomic_DNA"/>
</dbReference>
<evidence type="ECO:0000256" key="1">
    <source>
        <dbReference type="SAM" id="Phobius"/>
    </source>
</evidence>
<keyword evidence="1" id="KW-0812">Transmembrane</keyword>
<keyword evidence="1" id="KW-1133">Transmembrane helix</keyword>
<reference evidence="2" key="1">
    <citation type="submission" date="2022-03" db="EMBL/GenBank/DDBJ databases">
        <authorList>
            <person name="Sayadi A."/>
        </authorList>
    </citation>
    <scope>NUCLEOTIDE SEQUENCE</scope>
</reference>
<name>A0A9P0KE64_ACAOB</name>
<evidence type="ECO:0000313" key="2">
    <source>
        <dbReference type="EMBL" id="CAH1973559.1"/>
    </source>
</evidence>
<feature type="transmembrane region" description="Helical" evidence="1">
    <location>
        <begin position="58"/>
        <end position="77"/>
    </location>
</feature>
<dbReference type="AlphaFoldDB" id="A0A9P0KE64"/>
<accession>A0A9P0KE64</accession>
<comment type="caution">
    <text evidence="2">The sequence shown here is derived from an EMBL/GenBank/DDBJ whole genome shotgun (WGS) entry which is preliminary data.</text>
</comment>